<accession>A0AAN6V076</accession>
<gene>
    <name evidence="3" type="ORF">C8A04DRAFT_30694</name>
</gene>
<feature type="compositionally biased region" description="Low complexity" evidence="1">
    <location>
        <begin position="318"/>
        <end position="337"/>
    </location>
</feature>
<name>A0AAN6V076_9PEZI</name>
<evidence type="ECO:0000313" key="4">
    <source>
        <dbReference type="Proteomes" id="UP001302676"/>
    </source>
</evidence>
<reference evidence="3" key="1">
    <citation type="journal article" date="2023" name="Mol. Phylogenet. Evol.">
        <title>Genome-scale phylogeny and comparative genomics of the fungal order Sordariales.</title>
        <authorList>
            <person name="Hensen N."/>
            <person name="Bonometti L."/>
            <person name="Westerberg I."/>
            <person name="Brannstrom I.O."/>
            <person name="Guillou S."/>
            <person name="Cros-Aarteil S."/>
            <person name="Calhoun S."/>
            <person name="Haridas S."/>
            <person name="Kuo A."/>
            <person name="Mondo S."/>
            <person name="Pangilinan J."/>
            <person name="Riley R."/>
            <person name="LaButti K."/>
            <person name="Andreopoulos B."/>
            <person name="Lipzen A."/>
            <person name="Chen C."/>
            <person name="Yan M."/>
            <person name="Daum C."/>
            <person name="Ng V."/>
            <person name="Clum A."/>
            <person name="Steindorff A."/>
            <person name="Ohm R.A."/>
            <person name="Martin F."/>
            <person name="Silar P."/>
            <person name="Natvig D.O."/>
            <person name="Lalanne C."/>
            <person name="Gautier V."/>
            <person name="Ament-Velasquez S.L."/>
            <person name="Kruys A."/>
            <person name="Hutchinson M.I."/>
            <person name="Powell A.J."/>
            <person name="Barry K."/>
            <person name="Miller A.N."/>
            <person name="Grigoriev I.V."/>
            <person name="Debuchy R."/>
            <person name="Gladieux P."/>
            <person name="Hiltunen Thoren M."/>
            <person name="Johannesson H."/>
        </authorList>
    </citation>
    <scope>NUCLEOTIDE SEQUENCE</scope>
    <source>
        <strain evidence="3">CBS 141.50</strain>
    </source>
</reference>
<dbReference type="PANTHER" id="PTHR42080:SF1">
    <property type="entry name" value="SRR1-LIKE DOMAIN-CONTAINING PROTEIN"/>
    <property type="match status" value="1"/>
</dbReference>
<dbReference type="Proteomes" id="UP001302676">
    <property type="component" value="Unassembled WGS sequence"/>
</dbReference>
<feature type="region of interest" description="Disordered" evidence="1">
    <location>
        <begin position="306"/>
        <end position="348"/>
    </location>
</feature>
<feature type="domain" description="SRR1-like" evidence="2">
    <location>
        <begin position="351"/>
        <end position="417"/>
    </location>
</feature>
<feature type="compositionally biased region" description="Polar residues" evidence="1">
    <location>
        <begin position="338"/>
        <end position="348"/>
    </location>
</feature>
<organism evidence="3 4">
    <name type="scientific">Dichotomopilus funicola</name>
    <dbReference type="NCBI Taxonomy" id="1934379"/>
    <lineage>
        <taxon>Eukaryota</taxon>
        <taxon>Fungi</taxon>
        <taxon>Dikarya</taxon>
        <taxon>Ascomycota</taxon>
        <taxon>Pezizomycotina</taxon>
        <taxon>Sordariomycetes</taxon>
        <taxon>Sordariomycetidae</taxon>
        <taxon>Sordariales</taxon>
        <taxon>Chaetomiaceae</taxon>
        <taxon>Dichotomopilus</taxon>
    </lineage>
</organism>
<feature type="region of interest" description="Disordered" evidence="1">
    <location>
        <begin position="242"/>
        <end position="289"/>
    </location>
</feature>
<dbReference type="InterPro" id="IPR012942">
    <property type="entry name" value="SRR1-like"/>
</dbReference>
<evidence type="ECO:0000259" key="2">
    <source>
        <dbReference type="Pfam" id="PF07985"/>
    </source>
</evidence>
<evidence type="ECO:0000313" key="3">
    <source>
        <dbReference type="EMBL" id="KAK4141705.1"/>
    </source>
</evidence>
<dbReference type="AlphaFoldDB" id="A0AAN6V076"/>
<keyword evidence="4" id="KW-1185">Reference proteome</keyword>
<comment type="caution">
    <text evidence="3">The sequence shown here is derived from an EMBL/GenBank/DDBJ whole genome shotgun (WGS) entry which is preliminary data.</text>
</comment>
<evidence type="ECO:0000256" key="1">
    <source>
        <dbReference type="SAM" id="MobiDB-lite"/>
    </source>
</evidence>
<dbReference type="EMBL" id="MU853607">
    <property type="protein sequence ID" value="KAK4141705.1"/>
    <property type="molecule type" value="Genomic_DNA"/>
</dbReference>
<feature type="compositionally biased region" description="Polar residues" evidence="1">
    <location>
        <begin position="271"/>
        <end position="288"/>
    </location>
</feature>
<protein>
    <recommendedName>
        <fullName evidence="2">SRR1-like domain-containing protein</fullName>
    </recommendedName>
</protein>
<proteinExistence type="predicted"/>
<dbReference type="GeneID" id="87818092"/>
<dbReference type="RefSeq" id="XP_062635076.1">
    <property type="nucleotide sequence ID" value="XM_062781479.1"/>
</dbReference>
<dbReference type="PANTHER" id="PTHR42080">
    <property type="entry name" value="SRR1 DOMAIN-CONTAINING PROTEIN"/>
    <property type="match status" value="1"/>
</dbReference>
<sequence length="436" mass="48519">MAPTDDPKEEPPYRFMIPLPREEQRLPPTPEACSCDLSKLLYHVYSGLPIFSRDMLQNIARQLECILRFPLNPQAPGGGPVVHIPDLRRDMVRWELETGAVTGGQSRVGEPHLQYCGIATLMRPGNIQNSPRIAMCPIRVAYSIQPILELWLGPSAAQEATAKETFKNEVSAWQRTRACKHLQSLFRGRRMPKITKIVAIGLPPIMRQPTHEMFVRPTKVHALIIAIRDVLLRCGHGYKKDQELPPPLYDQIKRGPPGPHGGGSEGDLPANSRSPSPDSTEDPTNTPGLPTVIRLWRERLYSQPIVDGPISPQEATPSSNSNDNAANSATSANDNNAQGDQARQNDSQGRMNCFVQNPLYSESDERFLAAVGITVVPDPWGFLEIDDTTLVISLDPLLPVREIVSDIAMPAVFLCNTATWPQRDVDIREWINSQQY</sequence>
<dbReference type="Pfam" id="PF07985">
    <property type="entry name" value="SRR1"/>
    <property type="match status" value="1"/>
</dbReference>
<reference evidence="3" key="2">
    <citation type="submission" date="2023-05" db="EMBL/GenBank/DDBJ databases">
        <authorList>
            <consortium name="Lawrence Berkeley National Laboratory"/>
            <person name="Steindorff A."/>
            <person name="Hensen N."/>
            <person name="Bonometti L."/>
            <person name="Westerberg I."/>
            <person name="Brannstrom I.O."/>
            <person name="Guillou S."/>
            <person name="Cros-Aarteil S."/>
            <person name="Calhoun S."/>
            <person name="Haridas S."/>
            <person name="Kuo A."/>
            <person name="Mondo S."/>
            <person name="Pangilinan J."/>
            <person name="Riley R."/>
            <person name="Labutti K."/>
            <person name="Andreopoulos B."/>
            <person name="Lipzen A."/>
            <person name="Chen C."/>
            <person name="Yanf M."/>
            <person name="Daum C."/>
            <person name="Ng V."/>
            <person name="Clum A."/>
            <person name="Ohm R."/>
            <person name="Martin F."/>
            <person name="Silar P."/>
            <person name="Natvig D."/>
            <person name="Lalanne C."/>
            <person name="Gautier V."/>
            <person name="Ament-Velasquez S.L."/>
            <person name="Kruys A."/>
            <person name="Hutchinson M.I."/>
            <person name="Powell A.J."/>
            <person name="Barry K."/>
            <person name="Miller A.N."/>
            <person name="Grigoriev I.V."/>
            <person name="Debuchy R."/>
            <person name="Gladieux P."/>
            <person name="Thoren M.H."/>
            <person name="Johannesson H."/>
        </authorList>
    </citation>
    <scope>NUCLEOTIDE SEQUENCE</scope>
    <source>
        <strain evidence="3">CBS 141.50</strain>
    </source>
</reference>